<geneLocation type="chloroplast" evidence="10"/>
<name>A0A7M1VIM0_SARSK</name>
<evidence type="ECO:0000256" key="3">
    <source>
        <dbReference type="ARBA" id="ARBA00022730"/>
    </source>
</evidence>
<evidence type="ECO:0000256" key="9">
    <source>
        <dbReference type="SAM" id="MobiDB-lite"/>
    </source>
</evidence>
<evidence type="ECO:0000256" key="8">
    <source>
        <dbReference type="HAMAP-Rule" id="MF_01328"/>
    </source>
</evidence>
<dbReference type="InterPro" id="IPR013005">
    <property type="entry name" value="Ribosomal_uL4-like"/>
</dbReference>
<dbReference type="Pfam" id="PF00573">
    <property type="entry name" value="Ribosomal_L4"/>
    <property type="match status" value="1"/>
</dbReference>
<evidence type="ECO:0000256" key="7">
    <source>
        <dbReference type="ARBA" id="ARBA00035208"/>
    </source>
</evidence>
<dbReference type="GO" id="GO:1990904">
    <property type="term" value="C:ribonucleoprotein complex"/>
    <property type="evidence" value="ECO:0007669"/>
    <property type="project" value="UniProtKB-KW"/>
</dbReference>
<reference evidence="10" key="2">
    <citation type="submission" date="2021-04" db="EMBL/GenBank/DDBJ databases">
        <title>Sarcopeltis skottsbergii and Sarcopeltis antarctica (Gigartinaceae, Rhodophyta), a new genus and new species from Antarctica.</title>
        <authorList>
            <person name="Leister G."/>
            <person name="Gabrielson P."/>
            <person name="Hommersand M."/>
        </authorList>
    </citation>
    <scope>NUCLEOTIDE SEQUENCE</scope>
</reference>
<feature type="region of interest" description="Disordered" evidence="9">
    <location>
        <begin position="47"/>
        <end position="75"/>
    </location>
</feature>
<dbReference type="InterPro" id="IPR002136">
    <property type="entry name" value="Ribosomal_uL4"/>
</dbReference>
<dbReference type="InterPro" id="IPR023574">
    <property type="entry name" value="Ribosomal_uL4_dom_sf"/>
</dbReference>
<gene>
    <name evidence="8 10" type="primary">rpl4</name>
</gene>
<dbReference type="GO" id="GO:0003735">
    <property type="term" value="F:structural constituent of ribosome"/>
    <property type="evidence" value="ECO:0007669"/>
    <property type="project" value="InterPro"/>
</dbReference>
<reference evidence="10" key="1">
    <citation type="submission" date="2020-02" db="EMBL/GenBank/DDBJ databases">
        <authorList>
            <person name="Hughey J.R."/>
        </authorList>
    </citation>
    <scope>NUCLEOTIDE SEQUENCE</scope>
</reference>
<feature type="compositionally biased region" description="Polar residues" evidence="9">
    <location>
        <begin position="47"/>
        <end position="56"/>
    </location>
</feature>
<dbReference type="GO" id="GO:0005840">
    <property type="term" value="C:ribosome"/>
    <property type="evidence" value="ECO:0007669"/>
    <property type="project" value="UniProtKB-KW"/>
</dbReference>
<evidence type="ECO:0000313" key="10">
    <source>
        <dbReference type="EMBL" id="QOS04577.1"/>
    </source>
</evidence>
<dbReference type="GO" id="GO:0006412">
    <property type="term" value="P:translation"/>
    <property type="evidence" value="ECO:0007669"/>
    <property type="project" value="UniProtKB-UniRule"/>
</dbReference>
<dbReference type="AlphaFoldDB" id="A0A7M1VIM0"/>
<comment type="function">
    <text evidence="1 8">Probably binds the 23S rRNA.</text>
</comment>
<dbReference type="NCBIfam" id="TIGR03953">
    <property type="entry name" value="rplD_bact"/>
    <property type="match status" value="1"/>
</dbReference>
<proteinExistence type="inferred from homology"/>
<feature type="compositionally biased region" description="Basic residues" evidence="9">
    <location>
        <begin position="64"/>
        <end position="75"/>
    </location>
</feature>
<dbReference type="GO" id="GO:0009507">
    <property type="term" value="C:chloroplast"/>
    <property type="evidence" value="ECO:0007669"/>
    <property type="project" value="UniProtKB-SubCell"/>
</dbReference>
<dbReference type="Gene3D" id="3.40.1370.10">
    <property type="match status" value="1"/>
</dbReference>
<dbReference type="SUPFAM" id="SSF52166">
    <property type="entry name" value="Ribosomal protein L4"/>
    <property type="match status" value="1"/>
</dbReference>
<keyword evidence="10" id="KW-0150">Chloroplast</keyword>
<dbReference type="EMBL" id="MT032182">
    <property type="protein sequence ID" value="QOS04577.1"/>
    <property type="molecule type" value="Genomic_DNA"/>
</dbReference>
<evidence type="ECO:0000256" key="4">
    <source>
        <dbReference type="ARBA" id="ARBA00022884"/>
    </source>
</evidence>
<protein>
    <recommendedName>
        <fullName evidence="7 8">Large ribosomal subunit protein uL4c</fullName>
    </recommendedName>
</protein>
<evidence type="ECO:0000256" key="1">
    <source>
        <dbReference type="ARBA" id="ARBA00004083"/>
    </source>
</evidence>
<dbReference type="PANTHER" id="PTHR10746:SF17">
    <property type="entry name" value="LARGE RIBOSOMAL SUBUNIT PROTEIN UL4C"/>
    <property type="match status" value="1"/>
</dbReference>
<comment type="subcellular location">
    <subcellularLocation>
        <location evidence="8">Plastid</location>
        <location evidence="8">Chloroplast</location>
    </subcellularLocation>
</comment>
<evidence type="ECO:0000256" key="2">
    <source>
        <dbReference type="ARBA" id="ARBA00010528"/>
    </source>
</evidence>
<sequence length="216" mass="24614">MVIKHKITYSVLTQGNNKKYPKDIVLKISEKNGMYIIHRALIKQLNNKRQGTANTKNRSDVRGGGKKPWKQKGTGRARVGSIRSPLWKGGGVIFGPKHKKYDIKINKKEQQLALKTLFFNKFQQTCVIDEIGQNINTPKTKLIIEIIKNLNIDINKKNKILLVVVNKNSNLYLSLRNLANIELIEVDQLNIFALLKSDKIIITVNALDKINEIYNA</sequence>
<keyword evidence="5 8" id="KW-0689">Ribosomal protein</keyword>
<comment type="similarity">
    <text evidence="2 8">Belongs to the universal ribosomal protein uL4 family.</text>
</comment>
<accession>A0A7M1VIM0</accession>
<evidence type="ECO:0000256" key="6">
    <source>
        <dbReference type="ARBA" id="ARBA00023274"/>
    </source>
</evidence>
<keyword evidence="4 8" id="KW-0694">RNA-binding</keyword>
<keyword evidence="6 8" id="KW-0687">Ribonucleoprotein</keyword>
<comment type="subunit">
    <text evidence="8">Part of the 50S ribosomal subunit.</text>
</comment>
<evidence type="ECO:0000256" key="5">
    <source>
        <dbReference type="ARBA" id="ARBA00022980"/>
    </source>
</evidence>
<keyword evidence="10" id="KW-0934">Plastid</keyword>
<dbReference type="PANTHER" id="PTHR10746">
    <property type="entry name" value="50S RIBOSOMAL PROTEIN L4"/>
    <property type="match status" value="1"/>
</dbReference>
<keyword evidence="3 8" id="KW-0699">rRNA-binding</keyword>
<dbReference type="HAMAP" id="MF_01328_B">
    <property type="entry name" value="Ribosomal_uL4_B"/>
    <property type="match status" value="1"/>
</dbReference>
<organism evidence="10">
    <name type="scientific">Sarcopeltis skottsbergii</name>
    <name type="common">Red alga</name>
    <name type="synonym">Gigartina skottsbergii</name>
    <dbReference type="NCBI Taxonomy" id="2765380"/>
    <lineage>
        <taxon>Eukaryota</taxon>
        <taxon>Rhodophyta</taxon>
        <taxon>Florideophyceae</taxon>
        <taxon>Rhodymeniophycidae</taxon>
        <taxon>Gigartinales</taxon>
        <taxon>Gigartinaceae</taxon>
        <taxon>Sarcopeltis</taxon>
    </lineage>
</organism>
<dbReference type="GO" id="GO:0019843">
    <property type="term" value="F:rRNA binding"/>
    <property type="evidence" value="ECO:0007669"/>
    <property type="project" value="UniProtKB-UniRule"/>
</dbReference>